<dbReference type="PANTHER" id="PTHR21324">
    <property type="entry name" value="FASTING-INDUCIBLE INTEGRAL MEMBRANE PROTEIN TM6P1-RELATED"/>
    <property type="match status" value="1"/>
</dbReference>
<dbReference type="eggNOG" id="ENOG502RZQS">
    <property type="taxonomic scope" value="Eukaryota"/>
</dbReference>
<dbReference type="Proteomes" id="UP000000599">
    <property type="component" value="Chromosome B"/>
</dbReference>
<evidence type="ECO:0000313" key="7">
    <source>
        <dbReference type="EMBL" id="CAG85111.2"/>
    </source>
</evidence>
<keyword evidence="2" id="KW-0812">Transmembrane</keyword>
<feature type="domain" description="CWH43-like N-terminal" evidence="6">
    <location>
        <begin position="17"/>
        <end position="246"/>
    </location>
</feature>
<dbReference type="VEuPathDB" id="FungiDB:DEHA2B03542g"/>
<protein>
    <submittedName>
        <fullName evidence="7">DEHA2B03542p</fullName>
    </submittedName>
</protein>
<keyword evidence="8" id="KW-1185">Reference proteome</keyword>
<dbReference type="Pfam" id="PF10277">
    <property type="entry name" value="Frag1"/>
    <property type="match status" value="1"/>
</dbReference>
<evidence type="ECO:0000256" key="4">
    <source>
        <dbReference type="ARBA" id="ARBA00023136"/>
    </source>
</evidence>
<evidence type="ECO:0000256" key="3">
    <source>
        <dbReference type="ARBA" id="ARBA00022989"/>
    </source>
</evidence>
<evidence type="ECO:0000256" key="2">
    <source>
        <dbReference type="ARBA" id="ARBA00022692"/>
    </source>
</evidence>
<dbReference type="FunCoup" id="Q6BXF1">
    <property type="interactions" value="86"/>
</dbReference>
<keyword evidence="3" id="KW-1133">Transmembrane helix</keyword>
<evidence type="ECO:0000256" key="1">
    <source>
        <dbReference type="ARBA" id="ARBA00004127"/>
    </source>
</evidence>
<dbReference type="EMBL" id="CR382134">
    <property type="protein sequence ID" value="CAG85111.2"/>
    <property type="molecule type" value="Genomic_DNA"/>
</dbReference>
<name>Q6BXF1_DEBHA</name>
<reference evidence="7 8" key="1">
    <citation type="journal article" date="2004" name="Nature">
        <title>Genome evolution in yeasts.</title>
        <authorList>
            <consortium name="Genolevures"/>
            <person name="Dujon B."/>
            <person name="Sherman D."/>
            <person name="Fischer G."/>
            <person name="Durrens P."/>
            <person name="Casaregola S."/>
            <person name="Lafontaine I."/>
            <person name="de Montigny J."/>
            <person name="Marck C."/>
            <person name="Neuveglise C."/>
            <person name="Talla E."/>
            <person name="Goffard N."/>
            <person name="Frangeul L."/>
            <person name="Aigle M."/>
            <person name="Anthouard V."/>
            <person name="Babour A."/>
            <person name="Barbe V."/>
            <person name="Barnay S."/>
            <person name="Blanchin S."/>
            <person name="Beckerich J.M."/>
            <person name="Beyne E."/>
            <person name="Bleykasten C."/>
            <person name="Boisrame A."/>
            <person name="Boyer J."/>
            <person name="Cattolico L."/>
            <person name="Confanioleri F."/>
            <person name="de Daruvar A."/>
            <person name="Despons L."/>
            <person name="Fabre E."/>
            <person name="Fairhead C."/>
            <person name="Ferry-Dumazet H."/>
            <person name="Groppi A."/>
            <person name="Hantraye F."/>
            <person name="Hennequin C."/>
            <person name="Jauniaux N."/>
            <person name="Joyet P."/>
            <person name="Kachouri R."/>
            <person name="Kerrest A."/>
            <person name="Koszul R."/>
            <person name="Lemaire M."/>
            <person name="Lesur I."/>
            <person name="Ma L."/>
            <person name="Muller H."/>
            <person name="Nicaud J.M."/>
            <person name="Nikolski M."/>
            <person name="Oztas S."/>
            <person name="Ozier-Kalogeropoulos O."/>
            <person name="Pellenz S."/>
            <person name="Potier S."/>
            <person name="Richard G.F."/>
            <person name="Straub M.L."/>
            <person name="Suleau A."/>
            <person name="Swennene D."/>
            <person name="Tekaia F."/>
            <person name="Wesolowski-Louvel M."/>
            <person name="Westhof E."/>
            <person name="Wirth B."/>
            <person name="Zeniou-Meyer M."/>
            <person name="Zivanovic I."/>
            <person name="Bolotin-Fukuhara M."/>
            <person name="Thierry A."/>
            <person name="Bouchier C."/>
            <person name="Caudron B."/>
            <person name="Scarpelli C."/>
            <person name="Gaillardin C."/>
            <person name="Weissenbach J."/>
            <person name="Wincker P."/>
            <person name="Souciet J.L."/>
        </authorList>
    </citation>
    <scope>NUCLEOTIDE SEQUENCE [LARGE SCALE GENOMIC DNA]</scope>
    <source>
        <strain evidence="8">ATCC 36239 / CBS 767 / BCRC 21394 / JCM 1990 / NBRC 0083 / IGC 2968</strain>
    </source>
</reference>
<organism evidence="7 8">
    <name type="scientific">Debaryomyces hansenii (strain ATCC 36239 / CBS 767 / BCRC 21394 / JCM 1990 / NBRC 0083 / IGC 2968)</name>
    <name type="common">Yeast</name>
    <name type="synonym">Torulaspora hansenii</name>
    <dbReference type="NCBI Taxonomy" id="284592"/>
    <lineage>
        <taxon>Eukaryota</taxon>
        <taxon>Fungi</taxon>
        <taxon>Dikarya</taxon>
        <taxon>Ascomycota</taxon>
        <taxon>Saccharomycotina</taxon>
        <taxon>Pichiomycetes</taxon>
        <taxon>Debaryomycetaceae</taxon>
        <taxon>Debaryomyces</taxon>
    </lineage>
</organism>
<dbReference type="KEGG" id="dha:DEHA2B03542g"/>
<proteinExistence type="predicted"/>
<keyword evidence="4" id="KW-0472">Membrane</keyword>
<dbReference type="RefSeq" id="XP_457118.2">
    <property type="nucleotide sequence ID" value="XM_457118.2"/>
</dbReference>
<dbReference type="AlphaFoldDB" id="Q6BXF1"/>
<dbReference type="GeneID" id="2913145"/>
<dbReference type="GO" id="GO:0012505">
    <property type="term" value="C:endomembrane system"/>
    <property type="evidence" value="ECO:0007669"/>
    <property type="project" value="UniProtKB-SubCell"/>
</dbReference>
<dbReference type="STRING" id="284592.Q6BXF1"/>
<evidence type="ECO:0000259" key="6">
    <source>
        <dbReference type="Pfam" id="PF10277"/>
    </source>
</evidence>
<dbReference type="InParanoid" id="Q6BXF1"/>
<evidence type="ECO:0000313" key="8">
    <source>
        <dbReference type="Proteomes" id="UP000000599"/>
    </source>
</evidence>
<dbReference type="OrthoDB" id="10032492at2759"/>
<dbReference type="OMA" id="YRSQHRI"/>
<feature type="compositionally biased region" description="Polar residues" evidence="5">
    <location>
        <begin position="299"/>
        <end position="313"/>
    </location>
</feature>
<dbReference type="HOGENOM" id="CLU_050573_1_1_1"/>
<dbReference type="PANTHER" id="PTHR21324:SF2">
    <property type="entry name" value="EG:22E5.9 PROTEIN"/>
    <property type="match status" value="1"/>
</dbReference>
<comment type="subcellular location">
    <subcellularLocation>
        <location evidence="1">Endomembrane system</location>
        <topology evidence="1">Multi-pass membrane protein</topology>
    </subcellularLocation>
</comment>
<gene>
    <name evidence="7" type="ordered locus">DEHA2B03542g</name>
</gene>
<dbReference type="InterPro" id="IPR050911">
    <property type="entry name" value="DRAM/TMEM150_Autophagy_Mod"/>
</dbReference>
<feature type="region of interest" description="Disordered" evidence="5">
    <location>
        <begin position="290"/>
        <end position="313"/>
    </location>
</feature>
<accession>Q6BXF1</accession>
<evidence type="ECO:0000256" key="5">
    <source>
        <dbReference type="SAM" id="MobiDB-lite"/>
    </source>
</evidence>
<sequence length="334" mass="38407">MQHKARHPLLRFKIIHYYIIPFIALVVWWGMLIAMLSCWSLQGHPVYAFMGYTDQSPVYISDIGATNLKPLFISCAGFQAIFFVGTLIMEYYLRTARKLQPYVSTKQPKFAIASIIFAAIGQLGILFVSIFDTNSHHKVHLSMVGVFIAGCFFACFFNFFNSFIFGNYPHRLSPDHEKVIFGRHRWSNVYMISFFLKIFWMMAAAAFALLFGIYMQKGNDDSSAIFEWTISFWYGVLLIMWGIDLFPSAVKHYRVRHPEEFDNSFKPYDGNEKDDARTISTYGAPTYANFDPNNPEAPNHTNQDVLSNGPPSTLVQVPYNELDGANNYRNYNQV</sequence>
<dbReference type="GO" id="GO:0005886">
    <property type="term" value="C:plasma membrane"/>
    <property type="evidence" value="ECO:0007669"/>
    <property type="project" value="TreeGrafter"/>
</dbReference>
<dbReference type="InterPro" id="IPR019402">
    <property type="entry name" value="CWH43_N"/>
</dbReference>